<dbReference type="VEuPathDB" id="FungiDB:BO83DRAFT_154263"/>
<reference evidence="2" key="1">
    <citation type="submission" date="2016-12" db="EMBL/GenBank/DDBJ databases">
        <title>The genomes of Aspergillus section Nigri reveals drivers in fungal speciation.</title>
        <authorList>
            <consortium name="DOE Joint Genome Institute"/>
            <person name="Vesth T.C."/>
            <person name="Nybo J."/>
            <person name="Theobald S."/>
            <person name="Brandl J."/>
            <person name="Frisvad J.C."/>
            <person name="Nielsen K.F."/>
            <person name="Lyhne E.K."/>
            <person name="Kogle M.E."/>
            <person name="Kuo A."/>
            <person name="Riley R."/>
            <person name="Clum A."/>
            <person name="Nolan M."/>
            <person name="Lipzen A."/>
            <person name="Salamov A."/>
            <person name="Henrissat B."/>
            <person name="Wiebenga A."/>
            <person name="De vries R.P."/>
            <person name="Grigoriev I.V."/>
            <person name="Mortensen U.H."/>
            <person name="Andersen M.R."/>
            <person name="Baker S.E."/>
        </authorList>
    </citation>
    <scope>NUCLEOTIDE SEQUENCE</scope>
    <source>
        <strain evidence="2">CBS 122712</strain>
    </source>
</reference>
<feature type="transmembrane region" description="Helical" evidence="1">
    <location>
        <begin position="40"/>
        <end position="62"/>
    </location>
</feature>
<evidence type="ECO:0000313" key="3">
    <source>
        <dbReference type="Proteomes" id="UP000246171"/>
    </source>
</evidence>
<keyword evidence="3" id="KW-1185">Reference proteome</keyword>
<dbReference type="EMBL" id="MSFU01000035">
    <property type="protein sequence ID" value="PWY63575.1"/>
    <property type="molecule type" value="Genomic_DNA"/>
</dbReference>
<sequence>MITMIQICPDHILSRDNSPGETCRMLPNVVHMKSKISFSLLGLFSRILRSLCFFSILFYFIFIFFPHIFHFPFLPFPVAVMVGAKWKMESG</sequence>
<dbReference type="OrthoDB" id="10506189at2759"/>
<accession>A0A317UPV4</accession>
<proteinExistence type="predicted"/>
<keyword evidence="1" id="KW-0812">Transmembrane</keyword>
<keyword evidence="1" id="KW-1133">Transmembrane helix</keyword>
<protein>
    <submittedName>
        <fullName evidence="2">Uncharacterized protein</fullName>
    </submittedName>
</protein>
<comment type="caution">
    <text evidence="2">The sequence shown here is derived from an EMBL/GenBank/DDBJ whole genome shotgun (WGS) entry which is preliminary data.</text>
</comment>
<dbReference type="AlphaFoldDB" id="A0A317UPV4"/>
<name>A0A317UPV4_ASPEC</name>
<keyword evidence="1" id="KW-0472">Membrane</keyword>
<evidence type="ECO:0000256" key="1">
    <source>
        <dbReference type="SAM" id="Phobius"/>
    </source>
</evidence>
<organism evidence="2 3">
    <name type="scientific">Aspergillus eucalypticola (strain CBS 122712 / IBT 29274)</name>
    <dbReference type="NCBI Taxonomy" id="1448314"/>
    <lineage>
        <taxon>Eukaryota</taxon>
        <taxon>Fungi</taxon>
        <taxon>Dikarya</taxon>
        <taxon>Ascomycota</taxon>
        <taxon>Pezizomycotina</taxon>
        <taxon>Eurotiomycetes</taxon>
        <taxon>Eurotiomycetidae</taxon>
        <taxon>Eurotiales</taxon>
        <taxon>Aspergillaceae</taxon>
        <taxon>Aspergillus</taxon>
        <taxon>Aspergillus subgen. Circumdati</taxon>
    </lineage>
</organism>
<evidence type="ECO:0000313" key="2">
    <source>
        <dbReference type="EMBL" id="PWY63575.1"/>
    </source>
</evidence>
<dbReference type="RefSeq" id="XP_025383248.1">
    <property type="nucleotide sequence ID" value="XM_025526258.1"/>
</dbReference>
<dbReference type="Proteomes" id="UP000246171">
    <property type="component" value="Unassembled WGS sequence"/>
</dbReference>
<gene>
    <name evidence="2" type="ORF">BO83DRAFT_154263</name>
</gene>
<dbReference type="GeneID" id="37048220"/>